<dbReference type="STRING" id="47428.A0A284RV86"/>
<dbReference type="EMBL" id="FUEG01000017">
    <property type="protein sequence ID" value="SJL12676.1"/>
    <property type="molecule type" value="Genomic_DNA"/>
</dbReference>
<gene>
    <name evidence="1" type="ORF">ARMOST_16107</name>
</gene>
<proteinExistence type="predicted"/>
<dbReference type="OrthoDB" id="542013at2759"/>
<evidence type="ECO:0000313" key="2">
    <source>
        <dbReference type="Proteomes" id="UP000219338"/>
    </source>
</evidence>
<protein>
    <submittedName>
        <fullName evidence="1">Uncharacterized protein</fullName>
    </submittedName>
</protein>
<evidence type="ECO:0000313" key="1">
    <source>
        <dbReference type="EMBL" id="SJL12676.1"/>
    </source>
</evidence>
<dbReference type="Proteomes" id="UP000219338">
    <property type="component" value="Unassembled WGS sequence"/>
</dbReference>
<keyword evidence="2" id="KW-1185">Reference proteome</keyword>
<reference evidence="2" key="1">
    <citation type="journal article" date="2017" name="Nat. Ecol. Evol.">
        <title>Genome expansion and lineage-specific genetic innovations in the forest pathogenic fungi Armillaria.</title>
        <authorList>
            <person name="Sipos G."/>
            <person name="Prasanna A.N."/>
            <person name="Walter M.C."/>
            <person name="O'Connor E."/>
            <person name="Balint B."/>
            <person name="Krizsan K."/>
            <person name="Kiss B."/>
            <person name="Hess J."/>
            <person name="Varga T."/>
            <person name="Slot J."/>
            <person name="Riley R."/>
            <person name="Boka B."/>
            <person name="Rigling D."/>
            <person name="Barry K."/>
            <person name="Lee J."/>
            <person name="Mihaltcheva S."/>
            <person name="LaButti K."/>
            <person name="Lipzen A."/>
            <person name="Waldron R."/>
            <person name="Moloney N.M."/>
            <person name="Sperisen C."/>
            <person name="Kredics L."/>
            <person name="Vagvoelgyi C."/>
            <person name="Patrignani A."/>
            <person name="Fitzpatrick D."/>
            <person name="Nagy I."/>
            <person name="Doyle S."/>
            <person name="Anderson J.B."/>
            <person name="Grigoriev I.V."/>
            <person name="Gueldener U."/>
            <person name="Muensterkoetter M."/>
            <person name="Nagy L.G."/>
        </authorList>
    </citation>
    <scope>NUCLEOTIDE SEQUENCE [LARGE SCALE GENOMIC DNA]</scope>
    <source>
        <strain evidence="2">C18/9</strain>
    </source>
</reference>
<dbReference type="AlphaFoldDB" id="A0A284RV86"/>
<sequence length="230" mass="25471">MVCGAFGLCIRYPTFVTVPLTTTGDICYAVAEGDACIPSVPVRFSMSSFEIFVNLFGVTVCSDTTASQYSSQTSWDLVIDLYYTDSYGLAVSIILEPHEWVQVEYFCGGQSMVIIDLADSATSSPSLIVLNYEKVEGWERTLHTNKLGSGLLAIRMIRKPLETARKHSVVPRLVTVASDMHYWMTIKKDVIAGRAASPSCQTKAIAQRSRVMNHGYFDSKLLRVLFARSL</sequence>
<name>A0A284RV86_ARMOS</name>
<accession>A0A284RV86</accession>
<organism evidence="1 2">
    <name type="scientific">Armillaria ostoyae</name>
    <name type="common">Armillaria root rot fungus</name>
    <dbReference type="NCBI Taxonomy" id="47428"/>
    <lineage>
        <taxon>Eukaryota</taxon>
        <taxon>Fungi</taxon>
        <taxon>Dikarya</taxon>
        <taxon>Basidiomycota</taxon>
        <taxon>Agaricomycotina</taxon>
        <taxon>Agaricomycetes</taxon>
        <taxon>Agaricomycetidae</taxon>
        <taxon>Agaricales</taxon>
        <taxon>Marasmiineae</taxon>
        <taxon>Physalacriaceae</taxon>
        <taxon>Armillaria</taxon>
    </lineage>
</organism>